<feature type="compositionally biased region" description="Low complexity" evidence="1">
    <location>
        <begin position="586"/>
        <end position="601"/>
    </location>
</feature>
<evidence type="ECO:0000256" key="2">
    <source>
        <dbReference type="SAM" id="Phobius"/>
    </source>
</evidence>
<organism evidence="3 4">
    <name type="scientific">Xylaria arbuscula</name>
    <dbReference type="NCBI Taxonomy" id="114810"/>
    <lineage>
        <taxon>Eukaryota</taxon>
        <taxon>Fungi</taxon>
        <taxon>Dikarya</taxon>
        <taxon>Ascomycota</taxon>
        <taxon>Pezizomycotina</taxon>
        <taxon>Sordariomycetes</taxon>
        <taxon>Xylariomycetidae</taxon>
        <taxon>Xylariales</taxon>
        <taxon>Xylariaceae</taxon>
        <taxon>Xylaria</taxon>
    </lineage>
</organism>
<feature type="compositionally biased region" description="Basic and acidic residues" evidence="1">
    <location>
        <begin position="457"/>
        <end position="473"/>
    </location>
</feature>
<keyword evidence="2" id="KW-0812">Transmembrane</keyword>
<keyword evidence="4" id="KW-1185">Reference proteome</keyword>
<gene>
    <name evidence="3" type="ORF">NPX13_g722</name>
</gene>
<evidence type="ECO:0000313" key="4">
    <source>
        <dbReference type="Proteomes" id="UP001148614"/>
    </source>
</evidence>
<reference evidence="3" key="1">
    <citation type="submission" date="2022-07" db="EMBL/GenBank/DDBJ databases">
        <title>Genome Sequence of Xylaria arbuscula.</title>
        <authorList>
            <person name="Buettner E."/>
        </authorList>
    </citation>
    <scope>NUCLEOTIDE SEQUENCE</scope>
    <source>
        <strain evidence="3">VT107</strain>
    </source>
</reference>
<feature type="region of interest" description="Disordered" evidence="1">
    <location>
        <begin position="573"/>
        <end position="607"/>
    </location>
</feature>
<proteinExistence type="predicted"/>
<dbReference type="Proteomes" id="UP001148614">
    <property type="component" value="Unassembled WGS sequence"/>
</dbReference>
<protein>
    <submittedName>
        <fullName evidence="3">Uncharacterized protein</fullName>
    </submittedName>
</protein>
<feature type="region of interest" description="Disordered" evidence="1">
    <location>
        <begin position="644"/>
        <end position="678"/>
    </location>
</feature>
<accession>A0A9W8NNF0</accession>
<feature type="transmembrane region" description="Helical" evidence="2">
    <location>
        <begin position="28"/>
        <end position="51"/>
    </location>
</feature>
<sequence>MYPARLGTAIPAQPGGGVWCSHRIADTIGTWVAVLLTFITLTAIIGPWLLLRQAYNARNRALNAVQDSNQDYVTKGVGFSRSVRFFRKTKVPSLAPNFDSWSHDIPIKIPATNECWTATYPDPTTCRTGWAVFCRLLEAHSTPQQDDSGTKTSSRRPWWHLTPAKPKLPARGTESPVVLPRDGYLIFKHNYTFLPVSRYWILVIGLLGRYAHRADNGKAQMPASLRRDLNEERAYVEQHNVNDIETALSESDTVGFDFAGSSIAQRPFMRWRASAARMRSASVDSRASSISRVTDVSIPPILPGIPMPVTGRLCGITGEFSKVMSEDVPPGTLMFTPHNRYEMGLSLPMTESVSISTLFWLANGFIPVFCGTEKRHISRVVCLEDPAGYSGASYSYREDRRARARRHARQAREEIENRYRTEYEPYQGMTRASDEESEWESEDLHSDGETPDIFEQIDSHHEGENEPINEKSSTDQIGNRGAGGENPDEDDVAQVPDITGWEVVLYTGGTEGQNQLEGSTEPDPDEVRLNRTTVRSSYPIEARERSRSRSRSPMWYGTAPNYIRRARFDETWTRTTRESRSRTRYRSSSPIYFRRSPSRSSSPPPTIRKIKLCRATDCPKSLNLAMEALQIQFTSIDSLTVIDESGGSAGPPSRFDPFDARASEHTSPPDHSSTDDEMESGHEWIALPFVSSDAMEFYMSRVDVQTMMLAMLDIPWDPRGYLIGCRSRTTLWRMYLEQMSVLTEKALGVFKRLPWTQSPAMKKRFEEQSWLHKNPRASQPDTARLVDLDQFLTAIMREKKIQYKAIALGIITDEDARSFARWMLSRYDPDNCFKYADIQLLLNRQTREWSVKPHVKHKKTGVTCKFIPESLIGYRDCEEKEDVVVVEDVVLVTLWACVRAELWLGSLNGDDLMDVVRELKRTVHLI</sequence>
<dbReference type="AlphaFoldDB" id="A0A9W8NNF0"/>
<evidence type="ECO:0000313" key="3">
    <source>
        <dbReference type="EMBL" id="KAJ3579846.1"/>
    </source>
</evidence>
<feature type="region of interest" description="Disordered" evidence="1">
    <location>
        <begin position="419"/>
        <end position="493"/>
    </location>
</feature>
<evidence type="ECO:0000256" key="1">
    <source>
        <dbReference type="SAM" id="MobiDB-lite"/>
    </source>
</evidence>
<keyword evidence="2" id="KW-0472">Membrane</keyword>
<comment type="caution">
    <text evidence="3">The sequence shown here is derived from an EMBL/GenBank/DDBJ whole genome shotgun (WGS) entry which is preliminary data.</text>
</comment>
<dbReference type="EMBL" id="JANPWZ010000052">
    <property type="protein sequence ID" value="KAJ3579846.1"/>
    <property type="molecule type" value="Genomic_DNA"/>
</dbReference>
<feature type="compositionally biased region" description="Basic and acidic residues" evidence="1">
    <location>
        <begin position="656"/>
        <end position="678"/>
    </location>
</feature>
<name>A0A9W8NNF0_9PEZI</name>
<keyword evidence="2" id="KW-1133">Transmembrane helix</keyword>